<gene>
    <name evidence="1" type="ORF">RB24_17470</name>
</gene>
<protein>
    <submittedName>
        <fullName evidence="1">Uncharacterized protein</fullName>
    </submittedName>
</protein>
<evidence type="ECO:0000313" key="2">
    <source>
        <dbReference type="Proteomes" id="UP000248631"/>
    </source>
</evidence>
<sequence length="219" mass="24557">MLGFPEKGDAMLKSENPAHAADRAMSHLMRIGFSPIILMKLATFQVQWTIFETMLEPTLWAMNDEDPKGVHPSTDGKQVSELISRFAKSADKFPVELRDLIVLTSRTASLLLRYRNGISHGFVLPAEVGGPGFLSNPQWHGEKRKRPHSDALVAEWSLDLALYAILAISEVRLIVEKVAKSAPIPNEDELKRLMDRSRRAKSMAGELVHRVELANHEKN</sequence>
<dbReference type="EMBL" id="JUGD01000022">
    <property type="protein sequence ID" value="RAM63116.1"/>
    <property type="molecule type" value="Genomic_DNA"/>
</dbReference>
<dbReference type="Proteomes" id="UP000248631">
    <property type="component" value="Unassembled WGS sequence"/>
</dbReference>
<comment type="caution">
    <text evidence="1">The sequence shown here is derived from an EMBL/GenBank/DDBJ whole genome shotgun (WGS) entry which is preliminary data.</text>
</comment>
<organism evidence="1 2">
    <name type="scientific">Herbaspirillum rubrisubalbicans</name>
    <dbReference type="NCBI Taxonomy" id="80842"/>
    <lineage>
        <taxon>Bacteria</taxon>
        <taxon>Pseudomonadati</taxon>
        <taxon>Pseudomonadota</taxon>
        <taxon>Betaproteobacteria</taxon>
        <taxon>Burkholderiales</taxon>
        <taxon>Oxalobacteraceae</taxon>
        <taxon>Herbaspirillum</taxon>
    </lineage>
</organism>
<proteinExistence type="predicted"/>
<accession>A0ABX9BZA1</accession>
<evidence type="ECO:0000313" key="1">
    <source>
        <dbReference type="EMBL" id="RAM63116.1"/>
    </source>
</evidence>
<name>A0ABX9BZA1_9BURK</name>
<keyword evidence="2" id="KW-1185">Reference proteome</keyword>
<reference evidence="1 2" key="1">
    <citation type="submission" date="2014-12" db="EMBL/GenBank/DDBJ databases">
        <title>Complete genome sequence of Herbaspirillum rubrisubalbicans Os38.</title>
        <authorList>
            <person name="Chen M."/>
            <person name="An Q."/>
        </authorList>
    </citation>
    <scope>NUCLEOTIDE SEQUENCE [LARGE SCALE GENOMIC DNA]</scope>
    <source>
        <strain evidence="1 2">Os38</strain>
    </source>
</reference>